<evidence type="ECO:0000256" key="6">
    <source>
        <dbReference type="ARBA" id="ARBA00023143"/>
    </source>
</evidence>
<dbReference type="InterPro" id="IPR001444">
    <property type="entry name" value="Flag_bb_rod_N"/>
</dbReference>
<comment type="subcellular location">
    <subcellularLocation>
        <location evidence="1">Bacterial flagellum</location>
    </subcellularLocation>
    <subcellularLocation>
        <location evidence="2">Secreted</location>
    </subcellularLocation>
</comment>
<dbReference type="SUPFAM" id="SSF64518">
    <property type="entry name" value="Phase 1 flagellin"/>
    <property type="match status" value="1"/>
</dbReference>
<dbReference type="InterPro" id="IPR002371">
    <property type="entry name" value="FlgK"/>
</dbReference>
<keyword evidence="11" id="KW-1185">Reference proteome</keyword>
<dbReference type="Proteomes" id="UP001168620">
    <property type="component" value="Unassembled WGS sequence"/>
</dbReference>
<dbReference type="NCBIfam" id="TIGR02492">
    <property type="entry name" value="flgK_ends"/>
    <property type="match status" value="1"/>
</dbReference>
<dbReference type="Pfam" id="PF00460">
    <property type="entry name" value="Flg_bb_rod"/>
    <property type="match status" value="1"/>
</dbReference>
<comment type="caution">
    <text evidence="10">The sequence shown here is derived from an EMBL/GenBank/DDBJ whole genome shotgun (WGS) entry which is preliminary data.</text>
</comment>
<dbReference type="Pfam" id="PF22638">
    <property type="entry name" value="FlgK_D1"/>
    <property type="match status" value="1"/>
</dbReference>
<accession>A0ABT8FG90</accession>
<evidence type="ECO:0000259" key="7">
    <source>
        <dbReference type="Pfam" id="PF00460"/>
    </source>
</evidence>
<keyword evidence="5" id="KW-0964">Secreted</keyword>
<evidence type="ECO:0000313" key="11">
    <source>
        <dbReference type="Proteomes" id="UP001168620"/>
    </source>
</evidence>
<evidence type="ECO:0000256" key="4">
    <source>
        <dbReference type="ARBA" id="ARBA00016244"/>
    </source>
</evidence>
<evidence type="ECO:0000259" key="8">
    <source>
        <dbReference type="Pfam" id="PF06429"/>
    </source>
</evidence>
<keyword evidence="10" id="KW-0282">Flagellum</keyword>
<proteinExistence type="inferred from homology"/>
<feature type="domain" description="Flagellar hook-associated protein FlgK helical" evidence="9">
    <location>
        <begin position="100"/>
        <end position="331"/>
    </location>
</feature>
<keyword evidence="6" id="KW-0975">Bacterial flagellum</keyword>
<evidence type="ECO:0000256" key="1">
    <source>
        <dbReference type="ARBA" id="ARBA00004365"/>
    </source>
</evidence>
<keyword evidence="10" id="KW-0969">Cilium</keyword>
<keyword evidence="10" id="KW-0966">Cell projection</keyword>
<feature type="domain" description="Flagellar basal-body/hook protein C-terminal" evidence="8">
    <location>
        <begin position="417"/>
        <end position="453"/>
    </location>
</feature>
<dbReference type="PANTHER" id="PTHR30033:SF1">
    <property type="entry name" value="FLAGELLAR HOOK-ASSOCIATED PROTEIN 1"/>
    <property type="match status" value="1"/>
</dbReference>
<name>A0ABT8FG90_9ACTN</name>
<feature type="domain" description="Flagellar basal body rod protein N-terminal" evidence="7">
    <location>
        <begin position="8"/>
        <end position="37"/>
    </location>
</feature>
<comment type="similarity">
    <text evidence="3">Belongs to the flagella basal body rod proteins family.</text>
</comment>
<sequence length="459" mass="46764">MAGTFASFNTGLSALRYQRIAMDVAANNIANVTTDGYVRRRADAVSTGASVQAAVWSRSDDTAGGVALGSLDRMVDPFLDQRARREHGKQAFLDTRVAVLDRVESGIGEPGANGVAAALDDFAAAWEDLGNHPEREASRSAVLAAGATLADAIHVQAANVTTEIADQVEHAADLAAEIGTTAAGLAEVNRSLAAAQLDGTDTNDLLDRRDQLADRLSTLTGGQAKVRPDGGMDVSVDGVPLVAGSTAGTVAVAGSTGGAPLSFAITLGSTTTPVPTSSWGGELGAVAELVTTTLPQHLAGLDAMAVTLADAVNTAHRAGHGLDGSTGLDYFAYDVDAPASSLAVALTSPEQLGVARLAGTFDGSNATAVGREVAGAASAYQRLVNGFGSSVQSATRLASTQRLVTAQVDGSREQLTGVNLDEETLNLVAAQRAYEAAARVISTVDAVIDTLINRTGVTR</sequence>
<dbReference type="Pfam" id="PF06429">
    <property type="entry name" value="Flg_bbr_C"/>
    <property type="match status" value="1"/>
</dbReference>
<reference evidence="10" key="1">
    <citation type="submission" date="2023-06" db="EMBL/GenBank/DDBJ databases">
        <title>Draft genome sequence of Nocardioides sp. SOB77.</title>
        <authorList>
            <person name="Zhang G."/>
        </authorList>
    </citation>
    <scope>NUCLEOTIDE SEQUENCE</scope>
    <source>
        <strain evidence="10">SOB77</strain>
    </source>
</reference>
<dbReference type="InterPro" id="IPR010930">
    <property type="entry name" value="Flg_bb/hook_C_dom"/>
</dbReference>
<evidence type="ECO:0000256" key="2">
    <source>
        <dbReference type="ARBA" id="ARBA00004613"/>
    </source>
</evidence>
<dbReference type="InterPro" id="IPR053927">
    <property type="entry name" value="FlgK_helical"/>
</dbReference>
<evidence type="ECO:0000259" key="9">
    <source>
        <dbReference type="Pfam" id="PF22638"/>
    </source>
</evidence>
<gene>
    <name evidence="10" type="primary">flgK</name>
    <name evidence="10" type="ORF">QWY28_11515</name>
</gene>
<evidence type="ECO:0000256" key="3">
    <source>
        <dbReference type="ARBA" id="ARBA00009677"/>
    </source>
</evidence>
<evidence type="ECO:0000313" key="10">
    <source>
        <dbReference type="EMBL" id="MDN4173576.1"/>
    </source>
</evidence>
<organism evidence="10 11">
    <name type="scientific">Nocardioides oceani</name>
    <dbReference type="NCBI Taxonomy" id="3058369"/>
    <lineage>
        <taxon>Bacteria</taxon>
        <taxon>Bacillati</taxon>
        <taxon>Actinomycetota</taxon>
        <taxon>Actinomycetes</taxon>
        <taxon>Propionibacteriales</taxon>
        <taxon>Nocardioidaceae</taxon>
        <taxon>Nocardioides</taxon>
    </lineage>
</organism>
<dbReference type="PANTHER" id="PTHR30033">
    <property type="entry name" value="FLAGELLAR HOOK-ASSOCIATED PROTEIN 1"/>
    <property type="match status" value="1"/>
</dbReference>
<evidence type="ECO:0000256" key="5">
    <source>
        <dbReference type="ARBA" id="ARBA00022525"/>
    </source>
</evidence>
<dbReference type="RefSeq" id="WP_300952692.1">
    <property type="nucleotide sequence ID" value="NZ_JAUHJQ010000004.1"/>
</dbReference>
<dbReference type="EMBL" id="JAUHJQ010000004">
    <property type="protein sequence ID" value="MDN4173576.1"/>
    <property type="molecule type" value="Genomic_DNA"/>
</dbReference>
<protein>
    <recommendedName>
        <fullName evidence="4">Flagellar hook-associated protein 1</fullName>
    </recommendedName>
</protein>